<feature type="chain" id="PRO_5035827607" description="Secreted protein" evidence="1">
    <location>
        <begin position="20"/>
        <end position="167"/>
    </location>
</feature>
<dbReference type="AlphaFoldDB" id="A0A8S1ISY4"/>
<feature type="signal peptide" evidence="1">
    <location>
        <begin position="1"/>
        <end position="19"/>
    </location>
</feature>
<dbReference type="Proteomes" id="UP000708148">
    <property type="component" value="Unassembled WGS sequence"/>
</dbReference>
<dbReference type="EMBL" id="CAJHUC010000597">
    <property type="protein sequence ID" value="CAD7697064.1"/>
    <property type="molecule type" value="Genomic_DNA"/>
</dbReference>
<keyword evidence="1" id="KW-0732">Signal</keyword>
<evidence type="ECO:0000256" key="1">
    <source>
        <dbReference type="SAM" id="SignalP"/>
    </source>
</evidence>
<name>A0A8S1ISY4_9CHLO</name>
<organism evidence="2 3">
    <name type="scientific">Ostreobium quekettii</name>
    <dbReference type="NCBI Taxonomy" id="121088"/>
    <lineage>
        <taxon>Eukaryota</taxon>
        <taxon>Viridiplantae</taxon>
        <taxon>Chlorophyta</taxon>
        <taxon>core chlorophytes</taxon>
        <taxon>Ulvophyceae</taxon>
        <taxon>TCBD clade</taxon>
        <taxon>Bryopsidales</taxon>
        <taxon>Ostreobineae</taxon>
        <taxon>Ostreobiaceae</taxon>
        <taxon>Ostreobium</taxon>
    </lineage>
</organism>
<evidence type="ECO:0000313" key="2">
    <source>
        <dbReference type="EMBL" id="CAD7697064.1"/>
    </source>
</evidence>
<sequence length="167" mass="16369">MKSFIAALVLAFAVASALAQDFPEDLGLCGEGVCTATPVIKNDAGDAIGVGPVNATLALDTVGGYPAVIALCGKGRCITVPVMVAGMSEETAAEAVGVAAAGDWPNFIGLCGQGECMVTPVSKDEAGVGISVGPVPSNTLGVAGDYPEYVGLCGRGVCAALPVIASP</sequence>
<keyword evidence="3" id="KW-1185">Reference proteome</keyword>
<protein>
    <recommendedName>
        <fullName evidence="4">Secreted protein</fullName>
    </recommendedName>
</protein>
<comment type="caution">
    <text evidence="2">The sequence shown here is derived from an EMBL/GenBank/DDBJ whole genome shotgun (WGS) entry which is preliminary data.</text>
</comment>
<reference evidence="2" key="1">
    <citation type="submission" date="2020-12" db="EMBL/GenBank/DDBJ databases">
        <authorList>
            <person name="Iha C."/>
        </authorList>
    </citation>
    <scope>NUCLEOTIDE SEQUENCE</scope>
</reference>
<evidence type="ECO:0008006" key="4">
    <source>
        <dbReference type="Google" id="ProtNLM"/>
    </source>
</evidence>
<proteinExistence type="predicted"/>
<gene>
    <name evidence="2" type="ORF">OSTQU699_LOCUS2425</name>
</gene>
<dbReference type="OrthoDB" id="572708at2759"/>
<evidence type="ECO:0000313" key="3">
    <source>
        <dbReference type="Proteomes" id="UP000708148"/>
    </source>
</evidence>
<accession>A0A8S1ISY4</accession>